<evidence type="ECO:0000259" key="1">
    <source>
        <dbReference type="Pfam" id="PF12713"/>
    </source>
</evidence>
<dbReference type="Pfam" id="PF12713">
    <property type="entry name" value="DUF3806"/>
    <property type="match status" value="1"/>
</dbReference>
<dbReference type="InterPro" id="IPR024266">
    <property type="entry name" value="DUF3806"/>
</dbReference>
<dbReference type="AlphaFoldDB" id="A0A2A9EAB9"/>
<dbReference type="Gene3D" id="1.20.120.1090">
    <property type="match status" value="1"/>
</dbReference>
<feature type="domain" description="DUF3806" evidence="1">
    <location>
        <begin position="58"/>
        <end position="122"/>
    </location>
</feature>
<accession>A0A2A9EAB9</accession>
<name>A0A2A9EAB9_9MICO</name>
<organism evidence="2 3">
    <name type="scientific">Sanguibacter antarcticus</name>
    <dbReference type="NCBI Taxonomy" id="372484"/>
    <lineage>
        <taxon>Bacteria</taxon>
        <taxon>Bacillati</taxon>
        <taxon>Actinomycetota</taxon>
        <taxon>Actinomycetes</taxon>
        <taxon>Micrococcales</taxon>
        <taxon>Sanguibacteraceae</taxon>
        <taxon>Sanguibacter</taxon>
    </lineage>
</organism>
<sequence length="143" mass="16025">MELREPTPVDLVWMEELRLHLRSPGTDVTSLESVSTLFDTYCQSWHDAPEGARWNPNHVITALGICLGDILVAQSPGSHWMLAVDPRITSVAVRNDLYRGTIFPVDAVARRWIACELGWMSAFIDATRVALHEALSRGVQRDT</sequence>
<dbReference type="EMBL" id="PDJG01000001">
    <property type="protein sequence ID" value="PFG35215.1"/>
    <property type="molecule type" value="Genomic_DNA"/>
</dbReference>
<gene>
    <name evidence="2" type="ORF">ATL42_3154</name>
</gene>
<comment type="caution">
    <text evidence="2">The sequence shown here is derived from an EMBL/GenBank/DDBJ whole genome shotgun (WGS) entry which is preliminary data.</text>
</comment>
<dbReference type="RefSeq" id="WP_169925452.1">
    <property type="nucleotide sequence ID" value="NZ_PDJG01000001.1"/>
</dbReference>
<keyword evidence="3" id="KW-1185">Reference proteome</keyword>
<reference evidence="2 3" key="1">
    <citation type="submission" date="2017-10" db="EMBL/GenBank/DDBJ databases">
        <title>Sequencing the genomes of 1000 actinobacteria strains.</title>
        <authorList>
            <person name="Klenk H.-P."/>
        </authorList>
    </citation>
    <scope>NUCLEOTIDE SEQUENCE [LARGE SCALE GENOMIC DNA]</scope>
    <source>
        <strain evidence="2 3">DSM 18966</strain>
    </source>
</reference>
<proteinExistence type="predicted"/>
<evidence type="ECO:0000313" key="2">
    <source>
        <dbReference type="EMBL" id="PFG35215.1"/>
    </source>
</evidence>
<dbReference type="Proteomes" id="UP000225548">
    <property type="component" value="Unassembled WGS sequence"/>
</dbReference>
<evidence type="ECO:0000313" key="3">
    <source>
        <dbReference type="Proteomes" id="UP000225548"/>
    </source>
</evidence>
<protein>
    <submittedName>
        <fullName evidence="2">Uncharacterized protein DUF3806</fullName>
    </submittedName>
</protein>